<dbReference type="EMBL" id="JAZDWU010000009">
    <property type="protein sequence ID" value="KAK9991425.1"/>
    <property type="molecule type" value="Genomic_DNA"/>
</dbReference>
<organism evidence="6 7">
    <name type="scientific">Lithocarpus litseifolius</name>
    <dbReference type="NCBI Taxonomy" id="425828"/>
    <lineage>
        <taxon>Eukaryota</taxon>
        <taxon>Viridiplantae</taxon>
        <taxon>Streptophyta</taxon>
        <taxon>Embryophyta</taxon>
        <taxon>Tracheophyta</taxon>
        <taxon>Spermatophyta</taxon>
        <taxon>Magnoliopsida</taxon>
        <taxon>eudicotyledons</taxon>
        <taxon>Gunneridae</taxon>
        <taxon>Pentapetalae</taxon>
        <taxon>rosids</taxon>
        <taxon>fabids</taxon>
        <taxon>Fagales</taxon>
        <taxon>Fagaceae</taxon>
        <taxon>Lithocarpus</taxon>
    </lineage>
</organism>
<keyword evidence="7" id="KW-1185">Reference proteome</keyword>
<evidence type="ECO:0000256" key="1">
    <source>
        <dbReference type="ARBA" id="ARBA00022723"/>
    </source>
</evidence>
<keyword evidence="1" id="KW-0479">Metal-binding</keyword>
<dbReference type="Pfam" id="PF04434">
    <property type="entry name" value="SWIM"/>
    <property type="match status" value="1"/>
</dbReference>
<evidence type="ECO:0000313" key="6">
    <source>
        <dbReference type="EMBL" id="KAK9991425.1"/>
    </source>
</evidence>
<dbReference type="InterPro" id="IPR006564">
    <property type="entry name" value="Znf_PMZ"/>
</dbReference>
<name>A0AAW2C4V3_9ROSI</name>
<evidence type="ECO:0000259" key="5">
    <source>
        <dbReference type="PROSITE" id="PS50966"/>
    </source>
</evidence>
<evidence type="ECO:0000256" key="3">
    <source>
        <dbReference type="ARBA" id="ARBA00022833"/>
    </source>
</evidence>
<keyword evidence="3" id="KW-0862">Zinc</keyword>
<feature type="domain" description="SWIM-type" evidence="5">
    <location>
        <begin position="121"/>
        <end position="153"/>
    </location>
</feature>
<comment type="caution">
    <text evidence="6">The sequence shown here is derived from an EMBL/GenBank/DDBJ whole genome shotgun (WGS) entry which is preliminary data.</text>
</comment>
<dbReference type="GO" id="GO:0008270">
    <property type="term" value="F:zinc ion binding"/>
    <property type="evidence" value="ECO:0007669"/>
    <property type="project" value="UniProtKB-KW"/>
</dbReference>
<reference evidence="6 7" key="1">
    <citation type="submission" date="2024-01" db="EMBL/GenBank/DDBJ databases">
        <title>A telomere-to-telomere, gap-free genome of sweet tea (Lithocarpus litseifolius).</title>
        <authorList>
            <person name="Zhou J."/>
        </authorList>
    </citation>
    <scope>NUCLEOTIDE SEQUENCE [LARGE SCALE GENOMIC DNA]</scope>
    <source>
        <strain evidence="6">Zhou-2022a</strain>
        <tissue evidence="6">Leaf</tissue>
    </source>
</reference>
<proteinExistence type="predicted"/>
<dbReference type="Proteomes" id="UP001459277">
    <property type="component" value="Unassembled WGS sequence"/>
</dbReference>
<evidence type="ECO:0000313" key="7">
    <source>
        <dbReference type="Proteomes" id="UP001459277"/>
    </source>
</evidence>
<evidence type="ECO:0000256" key="2">
    <source>
        <dbReference type="ARBA" id="ARBA00022771"/>
    </source>
</evidence>
<dbReference type="PANTHER" id="PTHR31973:SF195">
    <property type="entry name" value="MUDR FAMILY TRANSPOSASE"/>
    <property type="match status" value="1"/>
</dbReference>
<protein>
    <recommendedName>
        <fullName evidence="5">SWIM-type domain-containing protein</fullName>
    </recommendedName>
</protein>
<dbReference type="SMART" id="SM00575">
    <property type="entry name" value="ZnF_PMZ"/>
    <property type="match status" value="1"/>
</dbReference>
<evidence type="ECO:0000256" key="4">
    <source>
        <dbReference type="PROSITE-ProRule" id="PRU00325"/>
    </source>
</evidence>
<gene>
    <name evidence="6" type="ORF">SO802_026410</name>
</gene>
<dbReference type="AlphaFoldDB" id="A0AAW2C4V3"/>
<keyword evidence="2 4" id="KW-0863">Zinc-finger</keyword>
<dbReference type="PROSITE" id="PS50966">
    <property type="entry name" value="ZF_SWIM"/>
    <property type="match status" value="1"/>
</dbReference>
<accession>A0AAW2C4V3</accession>
<dbReference type="PANTHER" id="PTHR31973">
    <property type="entry name" value="POLYPROTEIN, PUTATIVE-RELATED"/>
    <property type="match status" value="1"/>
</dbReference>
<sequence length="211" mass="24379">MKEGLEKWTLSHDGGHRYGAMTTNMSKCFNGVLKGARGLPIAVLIDYIWCKLVAYFNDWRTKILGDIEHGQEFSKHAIDKYEANYEKGSRHYVRPFNQKNGVYQVCTMHNPHRSDGGDHSHEVKLLENTCTCGKWEIYKIPCSHVIAVCIKEHVNAMKYIDPCYTLQQRLATYSHEFWCPRISHYGGRLPAQSCILTLKCYETKVDLCQQE</sequence>
<dbReference type="InterPro" id="IPR007527">
    <property type="entry name" value="Znf_SWIM"/>
</dbReference>